<dbReference type="EMBL" id="JBHSEW010000020">
    <property type="protein sequence ID" value="MFC4623542.1"/>
    <property type="molecule type" value="Genomic_DNA"/>
</dbReference>
<feature type="domain" description="HTH gntR-type" evidence="4">
    <location>
        <begin position="14"/>
        <end position="82"/>
    </location>
</feature>
<keyword evidence="1" id="KW-0805">Transcription regulation</keyword>
<dbReference type="SUPFAM" id="SSF46785">
    <property type="entry name" value="Winged helix' DNA-binding domain"/>
    <property type="match status" value="1"/>
</dbReference>
<accession>A0ABV9H053</accession>
<dbReference type="PROSITE" id="PS50949">
    <property type="entry name" value="HTH_GNTR"/>
    <property type="match status" value="1"/>
</dbReference>
<sequence length="130" mass="13771">MEAMNLHIEPAAPEPIYRQIVGQVTRLVAAGQCPPGTRLPSVRDVAAAHAINPMTVSKAYTQLEAQGVLERQRGKGMVVAAQPQEQRPQAERLGALAPALHALALQARQLGLPPAAVLEALHACLHEGAE</sequence>
<dbReference type="PANTHER" id="PTHR38445:SF7">
    <property type="entry name" value="GNTR-FAMILY TRANSCRIPTIONAL REGULATOR"/>
    <property type="match status" value="1"/>
</dbReference>
<evidence type="ECO:0000256" key="2">
    <source>
        <dbReference type="ARBA" id="ARBA00023125"/>
    </source>
</evidence>
<reference evidence="6" key="1">
    <citation type="journal article" date="2019" name="Int. J. Syst. Evol. Microbiol.">
        <title>The Global Catalogue of Microorganisms (GCM) 10K type strain sequencing project: providing services to taxonomists for standard genome sequencing and annotation.</title>
        <authorList>
            <consortium name="The Broad Institute Genomics Platform"/>
            <consortium name="The Broad Institute Genome Sequencing Center for Infectious Disease"/>
            <person name="Wu L."/>
            <person name="Ma J."/>
        </authorList>
    </citation>
    <scope>NUCLEOTIDE SEQUENCE [LARGE SCALE GENOMIC DNA]</scope>
    <source>
        <strain evidence="6">JCM 11650</strain>
    </source>
</reference>
<dbReference type="CDD" id="cd07377">
    <property type="entry name" value="WHTH_GntR"/>
    <property type="match status" value="1"/>
</dbReference>
<evidence type="ECO:0000313" key="5">
    <source>
        <dbReference type="EMBL" id="MFC4623542.1"/>
    </source>
</evidence>
<evidence type="ECO:0000313" key="6">
    <source>
        <dbReference type="Proteomes" id="UP001595967"/>
    </source>
</evidence>
<dbReference type="InterPro" id="IPR000524">
    <property type="entry name" value="Tscrpt_reg_HTH_GntR"/>
</dbReference>
<protein>
    <submittedName>
        <fullName evidence="5">GntR family transcriptional regulator</fullName>
    </submittedName>
</protein>
<dbReference type="RefSeq" id="WP_377728122.1">
    <property type="nucleotide sequence ID" value="NZ_JBHSEW010000020.1"/>
</dbReference>
<keyword evidence="6" id="KW-1185">Reference proteome</keyword>
<dbReference type="InterPro" id="IPR036390">
    <property type="entry name" value="WH_DNA-bd_sf"/>
</dbReference>
<dbReference type="InterPro" id="IPR036388">
    <property type="entry name" value="WH-like_DNA-bd_sf"/>
</dbReference>
<dbReference type="SMART" id="SM00345">
    <property type="entry name" value="HTH_GNTR"/>
    <property type="match status" value="1"/>
</dbReference>
<dbReference type="Proteomes" id="UP001595967">
    <property type="component" value="Unassembled WGS sequence"/>
</dbReference>
<dbReference type="PANTHER" id="PTHR38445">
    <property type="entry name" value="HTH-TYPE TRANSCRIPTIONAL REPRESSOR YTRA"/>
    <property type="match status" value="1"/>
</dbReference>
<proteinExistence type="predicted"/>
<organism evidence="5 6">
    <name type="scientific">Comamonas nitrativorans</name>
    <dbReference type="NCBI Taxonomy" id="108437"/>
    <lineage>
        <taxon>Bacteria</taxon>
        <taxon>Pseudomonadati</taxon>
        <taxon>Pseudomonadota</taxon>
        <taxon>Betaproteobacteria</taxon>
        <taxon>Burkholderiales</taxon>
        <taxon>Comamonadaceae</taxon>
        <taxon>Comamonas</taxon>
    </lineage>
</organism>
<name>A0ABV9H053_9BURK</name>
<dbReference type="Pfam" id="PF00392">
    <property type="entry name" value="GntR"/>
    <property type="match status" value="1"/>
</dbReference>
<keyword evidence="2" id="KW-0238">DNA-binding</keyword>
<dbReference type="Gene3D" id="1.10.10.10">
    <property type="entry name" value="Winged helix-like DNA-binding domain superfamily/Winged helix DNA-binding domain"/>
    <property type="match status" value="1"/>
</dbReference>
<evidence type="ECO:0000256" key="3">
    <source>
        <dbReference type="ARBA" id="ARBA00023163"/>
    </source>
</evidence>
<evidence type="ECO:0000256" key="1">
    <source>
        <dbReference type="ARBA" id="ARBA00023015"/>
    </source>
</evidence>
<keyword evidence="3" id="KW-0804">Transcription</keyword>
<gene>
    <name evidence="5" type="ORF">ACFO3A_15190</name>
</gene>
<comment type="caution">
    <text evidence="5">The sequence shown here is derived from an EMBL/GenBank/DDBJ whole genome shotgun (WGS) entry which is preliminary data.</text>
</comment>
<evidence type="ECO:0000259" key="4">
    <source>
        <dbReference type="PROSITE" id="PS50949"/>
    </source>
</evidence>